<feature type="domain" description="DUF6879" evidence="1">
    <location>
        <begin position="7"/>
        <end position="170"/>
    </location>
</feature>
<dbReference type="InterPro" id="IPR049244">
    <property type="entry name" value="DUF6879"/>
</dbReference>
<accession>A0A8J3LIA1</accession>
<protein>
    <recommendedName>
        <fullName evidence="1">DUF6879 domain-containing protein</fullName>
    </recommendedName>
</protein>
<evidence type="ECO:0000259" key="1">
    <source>
        <dbReference type="Pfam" id="PF21806"/>
    </source>
</evidence>
<dbReference type="Pfam" id="PF21806">
    <property type="entry name" value="DUF6879"/>
    <property type="match status" value="1"/>
</dbReference>
<evidence type="ECO:0000313" key="2">
    <source>
        <dbReference type="EMBL" id="GIG71804.1"/>
    </source>
</evidence>
<comment type="caution">
    <text evidence="2">The sequence shown here is derived from an EMBL/GenBank/DDBJ whole genome shotgun (WGS) entry which is preliminary data.</text>
</comment>
<keyword evidence="3" id="KW-1185">Reference proteome</keyword>
<dbReference type="Proteomes" id="UP000653674">
    <property type="component" value="Unassembled WGS sequence"/>
</dbReference>
<name>A0A8J3LIA1_9ACTN</name>
<reference evidence="2" key="1">
    <citation type="submission" date="2021-01" db="EMBL/GenBank/DDBJ databases">
        <title>Whole genome shotgun sequence of Planosporangium flavigriseum NBRC 105377.</title>
        <authorList>
            <person name="Komaki H."/>
            <person name="Tamura T."/>
        </authorList>
    </citation>
    <scope>NUCLEOTIDE SEQUENCE</scope>
    <source>
        <strain evidence="2">NBRC 105377</strain>
    </source>
</reference>
<sequence length="175" mass="20938">MNLLTDEDFDQLFTSFDHTAFRFETRDRYNVNAEQEHLRRFLAGEPDPERRWRPWHDTVRNAVTAGKRFMRVRAVSVPLSDYTRFGLVGAQYNNAAGEDIRYMERNRYRELGLPEHDVWLFDSQRLALLHFDDDDRLLGTEIITDPDQVLRHCQWRDVAWHYAVSRDEFIAKHPV</sequence>
<dbReference type="AlphaFoldDB" id="A0A8J3LIA1"/>
<dbReference type="RefSeq" id="WP_168076399.1">
    <property type="nucleotide sequence ID" value="NZ_BAAAQJ010000026.1"/>
</dbReference>
<organism evidence="2 3">
    <name type="scientific">Planosporangium flavigriseum</name>
    <dbReference type="NCBI Taxonomy" id="373681"/>
    <lineage>
        <taxon>Bacteria</taxon>
        <taxon>Bacillati</taxon>
        <taxon>Actinomycetota</taxon>
        <taxon>Actinomycetes</taxon>
        <taxon>Micromonosporales</taxon>
        <taxon>Micromonosporaceae</taxon>
        <taxon>Planosporangium</taxon>
    </lineage>
</organism>
<evidence type="ECO:0000313" key="3">
    <source>
        <dbReference type="Proteomes" id="UP000653674"/>
    </source>
</evidence>
<dbReference type="EMBL" id="BONU01000001">
    <property type="protein sequence ID" value="GIG71804.1"/>
    <property type="molecule type" value="Genomic_DNA"/>
</dbReference>
<gene>
    <name evidence="2" type="ORF">Pfl04_02080</name>
</gene>
<proteinExistence type="predicted"/>